<dbReference type="InParanoid" id="C1FGR5"/>
<dbReference type="OrthoDB" id="568368at2759"/>
<organism evidence="2 3">
    <name type="scientific">Micromonas commoda (strain RCC299 / NOUM17 / CCMP2709)</name>
    <name type="common">Picoplanktonic green alga</name>
    <dbReference type="NCBI Taxonomy" id="296587"/>
    <lineage>
        <taxon>Eukaryota</taxon>
        <taxon>Viridiplantae</taxon>
        <taxon>Chlorophyta</taxon>
        <taxon>Mamiellophyceae</taxon>
        <taxon>Mamiellales</taxon>
        <taxon>Mamiellaceae</taxon>
        <taxon>Micromonas</taxon>
    </lineage>
</organism>
<dbReference type="RefSeq" id="XP_002508050.1">
    <property type="nucleotide sequence ID" value="XM_002508004.1"/>
</dbReference>
<dbReference type="EMBL" id="CP001575">
    <property type="protein sequence ID" value="ACO69308.1"/>
    <property type="molecule type" value="Genomic_DNA"/>
</dbReference>
<feature type="region of interest" description="Disordered" evidence="1">
    <location>
        <begin position="1"/>
        <end position="34"/>
    </location>
</feature>
<feature type="compositionally biased region" description="Low complexity" evidence="1">
    <location>
        <begin position="399"/>
        <end position="410"/>
    </location>
</feature>
<evidence type="ECO:0000313" key="2">
    <source>
        <dbReference type="EMBL" id="ACO69308.1"/>
    </source>
</evidence>
<dbReference type="Proteomes" id="UP000002009">
    <property type="component" value="Chromosome 8"/>
</dbReference>
<dbReference type="eggNOG" id="ENOG502S5S6">
    <property type="taxonomic scope" value="Eukaryota"/>
</dbReference>
<feature type="compositionally biased region" description="Basic and acidic residues" evidence="1">
    <location>
        <begin position="202"/>
        <end position="213"/>
    </location>
</feature>
<accession>C1FGR5</accession>
<feature type="compositionally biased region" description="Low complexity" evidence="1">
    <location>
        <begin position="214"/>
        <end position="224"/>
    </location>
</feature>
<feature type="compositionally biased region" description="Acidic residues" evidence="1">
    <location>
        <begin position="298"/>
        <end position="330"/>
    </location>
</feature>
<name>C1FGR5_MICCC</name>
<protein>
    <submittedName>
        <fullName evidence="2">Uncharacterized protein</fullName>
    </submittedName>
</protein>
<feature type="region of interest" description="Disordered" evidence="1">
    <location>
        <begin position="48"/>
        <end position="70"/>
    </location>
</feature>
<sequence>MGDAEAATADAAADEVADARHVHEMDTSESEEDACSWRALQECLASVGDPPARATRSASSDGPAQKPLPFVDADAVPASWGLHVSGAVHGGWVKQTSPACAAAVVAGAWNALACGGDRHARGALRQEHVVAHLTDVLREAIASKRARFERMLGAPCGDFIEALMAAIAADPSGKTLGGKSKAEPGMSRREVMRIALTLVESRGEPELRDRESRAAAAAASAPAEDATDRTGRRSAEETYVVSRGESPADPTIHATMQTNESSLDDVDTTGESRPAPMSSFGALAALAREDAARRAASFDDDDDGASDDSSIDDSEPDSENEPDSSNDENDEHGLGSVSNASAVGDEPSEEDLVAALAAGIPGFGGGVEKMKKKSVNSKKKKKTKKKAAPPPGLLARLSRAAPPNDAAPTTDRPHARTEPVWRWRKDLWEILRKMAGLEKLRRPKPSTAAFGNWGVAEAFRRVSAAAQPADLTAPPAPRVSCRVVVGAKTRLRKDLPVPLTSNASEEAIDREWRRLCALFAQDGCALIFHLKNHYALVHALRERTDRDGRRTREMLTARRGQRPNAWIPWEEARSTMLRWSGYAIMQATRHAE</sequence>
<dbReference type="KEGG" id="mis:MICPUN_60970"/>
<dbReference type="AlphaFoldDB" id="C1FGR5"/>
<reference evidence="2 3" key="1">
    <citation type="journal article" date="2009" name="Science">
        <title>Green evolution and dynamic adaptations revealed by genomes of the marine picoeukaryotes Micromonas.</title>
        <authorList>
            <person name="Worden A.Z."/>
            <person name="Lee J.H."/>
            <person name="Mock T."/>
            <person name="Rouze P."/>
            <person name="Simmons M.P."/>
            <person name="Aerts A.L."/>
            <person name="Allen A.E."/>
            <person name="Cuvelier M.L."/>
            <person name="Derelle E."/>
            <person name="Everett M.V."/>
            <person name="Foulon E."/>
            <person name="Grimwood J."/>
            <person name="Gundlach H."/>
            <person name="Henrissat B."/>
            <person name="Napoli C."/>
            <person name="McDonald S.M."/>
            <person name="Parker M.S."/>
            <person name="Rombauts S."/>
            <person name="Salamov A."/>
            <person name="Von Dassow P."/>
            <person name="Badger J.H."/>
            <person name="Coutinho P.M."/>
            <person name="Demir E."/>
            <person name="Dubchak I."/>
            <person name="Gentemann C."/>
            <person name="Eikrem W."/>
            <person name="Gready J.E."/>
            <person name="John U."/>
            <person name="Lanier W."/>
            <person name="Lindquist E.A."/>
            <person name="Lucas S."/>
            <person name="Mayer K.F."/>
            <person name="Moreau H."/>
            <person name="Not F."/>
            <person name="Otillar R."/>
            <person name="Panaud O."/>
            <person name="Pangilinan J."/>
            <person name="Paulsen I."/>
            <person name="Piegu B."/>
            <person name="Poliakov A."/>
            <person name="Robbens S."/>
            <person name="Schmutz J."/>
            <person name="Toulza E."/>
            <person name="Wyss T."/>
            <person name="Zelensky A."/>
            <person name="Zhou K."/>
            <person name="Armbrust E.V."/>
            <person name="Bhattacharya D."/>
            <person name="Goodenough U.W."/>
            <person name="Van de Peer Y."/>
            <person name="Grigoriev I.V."/>
        </authorList>
    </citation>
    <scope>NUCLEOTIDE SEQUENCE [LARGE SCALE GENOMIC DNA]</scope>
    <source>
        <strain evidence="3">RCC299 / NOUM17</strain>
    </source>
</reference>
<feature type="region of interest" description="Disordered" evidence="1">
    <location>
        <begin position="202"/>
        <end position="277"/>
    </location>
</feature>
<evidence type="ECO:0000256" key="1">
    <source>
        <dbReference type="SAM" id="MobiDB-lite"/>
    </source>
</evidence>
<feature type="compositionally biased region" description="Basic and acidic residues" evidence="1">
    <location>
        <begin position="226"/>
        <end position="236"/>
    </location>
</feature>
<feature type="compositionally biased region" description="Basic residues" evidence="1">
    <location>
        <begin position="370"/>
        <end position="387"/>
    </location>
</feature>
<feature type="compositionally biased region" description="Low complexity" evidence="1">
    <location>
        <begin position="1"/>
        <end position="11"/>
    </location>
</feature>
<gene>
    <name evidence="2" type="ORF">MICPUN_60970</name>
</gene>
<dbReference type="OMA" id="WREWETE"/>
<proteinExistence type="predicted"/>
<keyword evidence="3" id="KW-1185">Reference proteome</keyword>
<evidence type="ECO:0000313" key="3">
    <source>
        <dbReference type="Proteomes" id="UP000002009"/>
    </source>
</evidence>
<feature type="compositionally biased region" description="Basic and acidic residues" evidence="1">
    <location>
        <begin position="17"/>
        <end position="26"/>
    </location>
</feature>
<feature type="region of interest" description="Disordered" evidence="1">
    <location>
        <begin position="289"/>
        <end position="416"/>
    </location>
</feature>
<dbReference type="GeneID" id="8245962"/>